<proteinExistence type="predicted"/>
<dbReference type="AlphaFoldDB" id="A0A414ASX7"/>
<evidence type="ECO:0000313" key="2">
    <source>
        <dbReference type="EMBL" id="RHC54653.1"/>
    </source>
</evidence>
<dbReference type="GO" id="GO:0003746">
    <property type="term" value="F:translation elongation factor activity"/>
    <property type="evidence" value="ECO:0007669"/>
    <property type="project" value="InterPro"/>
</dbReference>
<dbReference type="InterPro" id="IPR001662">
    <property type="entry name" value="EF1B_G_C"/>
</dbReference>
<dbReference type="EMBL" id="QSHZ01000020">
    <property type="protein sequence ID" value="RHC54653.1"/>
    <property type="molecule type" value="Genomic_DNA"/>
</dbReference>
<accession>A0A414ASX7</accession>
<feature type="domain" description="EF-1-gamma C-terminal" evidence="1">
    <location>
        <begin position="1"/>
        <end position="21"/>
    </location>
</feature>
<dbReference type="Proteomes" id="UP000283975">
    <property type="component" value="Unassembled WGS sequence"/>
</dbReference>
<evidence type="ECO:0000313" key="3">
    <source>
        <dbReference type="Proteomes" id="UP000283975"/>
    </source>
</evidence>
<dbReference type="PROSITE" id="PS50040">
    <property type="entry name" value="EF1G_C"/>
    <property type="match status" value="1"/>
</dbReference>
<name>A0A414ASX7_9FIRM</name>
<gene>
    <name evidence="2" type="ORF">DW839_18310</name>
</gene>
<sequence>MICWEGEDKIMNRKYDMRICKCGRIHMVPTEKIEKALEDNKNLLLICAGCGTATLIGADIQPDWIEPDKDCYMMYASDFSSYQDASIGISAFNTTEELKGIEEIYYSHGLKVPMLTGQFATDYFNGRFSDRWYPDFYKIQRKDITVKEIMKFIDEYKHDRTTVNMDWFIQQTPEDMLFEISCYMIDGFNWSGTKFENGWNSKQKES</sequence>
<comment type="caution">
    <text evidence="2">The sequence shown here is derived from an EMBL/GenBank/DDBJ whole genome shotgun (WGS) entry which is preliminary data.</text>
</comment>
<protein>
    <recommendedName>
        <fullName evidence="1">EF-1-gamma C-terminal domain-containing protein</fullName>
    </recommendedName>
</protein>
<evidence type="ECO:0000259" key="1">
    <source>
        <dbReference type="PROSITE" id="PS50040"/>
    </source>
</evidence>
<reference evidence="2 3" key="1">
    <citation type="submission" date="2018-08" db="EMBL/GenBank/DDBJ databases">
        <title>A genome reference for cultivated species of the human gut microbiota.</title>
        <authorList>
            <person name="Zou Y."/>
            <person name="Xue W."/>
            <person name="Luo G."/>
        </authorList>
    </citation>
    <scope>NUCLEOTIDE SEQUENCE [LARGE SCALE GENOMIC DNA]</scope>
    <source>
        <strain evidence="2 3">AM35-14</strain>
    </source>
</reference>
<organism evidence="2 3">
    <name type="scientific">Enterocloster bolteae</name>
    <dbReference type="NCBI Taxonomy" id="208479"/>
    <lineage>
        <taxon>Bacteria</taxon>
        <taxon>Bacillati</taxon>
        <taxon>Bacillota</taxon>
        <taxon>Clostridia</taxon>
        <taxon>Lachnospirales</taxon>
        <taxon>Lachnospiraceae</taxon>
        <taxon>Enterocloster</taxon>
    </lineage>
</organism>